<accession>A0A0F9PLM2</accession>
<gene>
    <name evidence="1" type="ORF">LCGC14_0884420</name>
</gene>
<proteinExistence type="predicted"/>
<organism evidence="1">
    <name type="scientific">marine sediment metagenome</name>
    <dbReference type="NCBI Taxonomy" id="412755"/>
    <lineage>
        <taxon>unclassified sequences</taxon>
        <taxon>metagenomes</taxon>
        <taxon>ecological metagenomes</taxon>
    </lineage>
</organism>
<protein>
    <submittedName>
        <fullName evidence="1">Uncharacterized protein</fullName>
    </submittedName>
</protein>
<dbReference type="EMBL" id="LAZR01002800">
    <property type="protein sequence ID" value="KKN25477.1"/>
    <property type="molecule type" value="Genomic_DNA"/>
</dbReference>
<dbReference type="AlphaFoldDB" id="A0A0F9PLM2"/>
<name>A0A0F9PLM2_9ZZZZ</name>
<comment type="caution">
    <text evidence="1">The sequence shown here is derived from an EMBL/GenBank/DDBJ whole genome shotgun (WGS) entry which is preliminary data.</text>
</comment>
<reference evidence="1" key="1">
    <citation type="journal article" date="2015" name="Nature">
        <title>Complex archaea that bridge the gap between prokaryotes and eukaryotes.</title>
        <authorList>
            <person name="Spang A."/>
            <person name="Saw J.H."/>
            <person name="Jorgensen S.L."/>
            <person name="Zaremba-Niedzwiedzka K."/>
            <person name="Martijn J."/>
            <person name="Lind A.E."/>
            <person name="van Eijk R."/>
            <person name="Schleper C."/>
            <person name="Guy L."/>
            <person name="Ettema T.J."/>
        </authorList>
    </citation>
    <scope>NUCLEOTIDE SEQUENCE</scope>
</reference>
<sequence>MPETQVAVLICAWCDEPIENKDGSIKDNPVSRICQECFDEVSKPLPLNNENEMKLNHHYHINGDNKCPRCEAGTIIRDLNDAVCLNCGLRESKHSGLISHLEEQIIQWLIRNLPRQMFSTRDYLDQNKFKDNTKYFRIPSPNGVINFEVETLLLKFADLEQLGVLSIHHDGIISDYDDVIIVYDVLDKDKIDKRLVPVGVL</sequence>
<evidence type="ECO:0000313" key="1">
    <source>
        <dbReference type="EMBL" id="KKN25477.1"/>
    </source>
</evidence>